<dbReference type="Proteomes" id="UP000256999">
    <property type="component" value="Unassembled WGS sequence"/>
</dbReference>
<evidence type="ECO:0000256" key="1">
    <source>
        <dbReference type="ARBA" id="ARBA00023125"/>
    </source>
</evidence>
<dbReference type="InterPro" id="IPR000551">
    <property type="entry name" value="MerR-type_HTH_dom"/>
</dbReference>
<accession>A0A3E0UG92</accession>
<dbReference type="PANTHER" id="PTHR30204:SF97">
    <property type="entry name" value="MERR FAMILY REGULATORY PROTEIN"/>
    <property type="match status" value="1"/>
</dbReference>
<dbReference type="Gene3D" id="1.10.1660.10">
    <property type="match status" value="1"/>
</dbReference>
<dbReference type="EMBL" id="QUOV01000001">
    <property type="protein sequence ID" value="REL35880.1"/>
    <property type="molecule type" value="Genomic_DNA"/>
</dbReference>
<feature type="region of interest" description="Disordered" evidence="2">
    <location>
        <begin position="108"/>
        <end position="127"/>
    </location>
</feature>
<protein>
    <submittedName>
        <fullName evidence="4">MerR family transcriptional regulator</fullName>
    </submittedName>
</protein>
<dbReference type="Pfam" id="PF08241">
    <property type="entry name" value="Methyltransf_11"/>
    <property type="match status" value="1"/>
</dbReference>
<dbReference type="GO" id="GO:0008757">
    <property type="term" value="F:S-adenosylmethionine-dependent methyltransferase activity"/>
    <property type="evidence" value="ECO:0007669"/>
    <property type="project" value="InterPro"/>
</dbReference>
<dbReference type="CDD" id="cd02440">
    <property type="entry name" value="AdoMet_MTases"/>
    <property type="match status" value="1"/>
</dbReference>
<dbReference type="OrthoDB" id="9808480at2"/>
<reference evidence="4 5" key="1">
    <citation type="submission" date="2018-08" db="EMBL/GenBank/DDBJ databases">
        <title>Thalassotalea euphylliae genome.</title>
        <authorList>
            <person name="Summers S."/>
            <person name="Rice S.A."/>
            <person name="Freckelton M.L."/>
            <person name="Nedved B.T."/>
            <person name="Hadfield M.G."/>
        </authorList>
    </citation>
    <scope>NUCLEOTIDE SEQUENCE [LARGE SCALE GENOMIC DNA]</scope>
    <source>
        <strain evidence="4 5">H2</strain>
    </source>
</reference>
<dbReference type="InterPro" id="IPR029063">
    <property type="entry name" value="SAM-dependent_MTases_sf"/>
</dbReference>
<dbReference type="InterPro" id="IPR013216">
    <property type="entry name" value="Methyltransf_11"/>
</dbReference>
<proteinExistence type="predicted"/>
<name>A0A3E0UG92_9GAMM</name>
<dbReference type="InterPro" id="IPR009061">
    <property type="entry name" value="DNA-bd_dom_put_sf"/>
</dbReference>
<dbReference type="GO" id="GO:0003677">
    <property type="term" value="F:DNA binding"/>
    <property type="evidence" value="ECO:0007669"/>
    <property type="project" value="UniProtKB-KW"/>
</dbReference>
<comment type="caution">
    <text evidence="4">The sequence shown here is derived from an EMBL/GenBank/DDBJ whole genome shotgun (WGS) entry which is preliminary data.</text>
</comment>
<dbReference type="SUPFAM" id="SSF46955">
    <property type="entry name" value="Putative DNA-binding domain"/>
    <property type="match status" value="1"/>
</dbReference>
<dbReference type="GO" id="GO:0003700">
    <property type="term" value="F:DNA-binding transcription factor activity"/>
    <property type="evidence" value="ECO:0007669"/>
    <property type="project" value="InterPro"/>
</dbReference>
<evidence type="ECO:0000313" key="5">
    <source>
        <dbReference type="Proteomes" id="UP000256999"/>
    </source>
</evidence>
<sequence length="409" mass="46625">MYRISELANQVGLSRTALLYYEKLGLIKGHRQANGYRLYSALDVEQVKFIQQLQLGGLSLKECKACLAHQIDKDMLKQRLAKLDEEILQKQQAREMLAAMAGLTTELKSSDTDSSGHNTEFSEQSWHQKAIHDTPEAHFNWLLTQGFSEKEAFRLKWLSKNMTQHDQYMNDFMHIFNGLERWGPGDESETLHALSLLTSKPEKVLEIGCGKGLATKVLAQHLQAEITAVDNEESALVSVKQMLQSKPKTNLKSSVNTLCSSMTDLPFKPNSFDIIWAESSAYIMGVENALAAWKPLLTDKGILVFSDLVLLTDKPSKDVVEHWQKDYPDIQTIDTRRQQIAKAGYELITDFTYQQASWDNYYLPLKQRINNLSNCMKGSKALADLSREVEFYLNYQKEYGYQMFVLTPS</sequence>
<dbReference type="Pfam" id="PF13411">
    <property type="entry name" value="MerR_1"/>
    <property type="match status" value="1"/>
</dbReference>
<dbReference type="SUPFAM" id="SSF53335">
    <property type="entry name" value="S-adenosyl-L-methionine-dependent methyltransferases"/>
    <property type="match status" value="1"/>
</dbReference>
<dbReference type="PANTHER" id="PTHR30204">
    <property type="entry name" value="REDOX-CYCLING DRUG-SENSING TRANSCRIPTIONAL ACTIVATOR SOXR"/>
    <property type="match status" value="1"/>
</dbReference>
<dbReference type="SMART" id="SM00422">
    <property type="entry name" value="HTH_MERR"/>
    <property type="match status" value="1"/>
</dbReference>
<dbReference type="Gene3D" id="3.40.50.150">
    <property type="entry name" value="Vaccinia Virus protein VP39"/>
    <property type="match status" value="1"/>
</dbReference>
<organism evidence="4 5">
    <name type="scientific">Thalassotalea euphylliae</name>
    <dbReference type="NCBI Taxonomy" id="1655234"/>
    <lineage>
        <taxon>Bacteria</taxon>
        <taxon>Pseudomonadati</taxon>
        <taxon>Pseudomonadota</taxon>
        <taxon>Gammaproteobacteria</taxon>
        <taxon>Alteromonadales</taxon>
        <taxon>Colwelliaceae</taxon>
        <taxon>Thalassotalea</taxon>
    </lineage>
</organism>
<dbReference type="InterPro" id="IPR047057">
    <property type="entry name" value="MerR_fam"/>
</dbReference>
<dbReference type="AlphaFoldDB" id="A0A3E0UG92"/>
<dbReference type="PROSITE" id="PS50937">
    <property type="entry name" value="HTH_MERR_2"/>
    <property type="match status" value="1"/>
</dbReference>
<keyword evidence="1" id="KW-0238">DNA-binding</keyword>
<feature type="compositionally biased region" description="Polar residues" evidence="2">
    <location>
        <begin position="112"/>
        <end position="127"/>
    </location>
</feature>
<dbReference type="RefSeq" id="WP_116000547.1">
    <property type="nucleotide sequence ID" value="NZ_QUOV01000001.1"/>
</dbReference>
<evidence type="ECO:0000313" key="4">
    <source>
        <dbReference type="EMBL" id="REL35880.1"/>
    </source>
</evidence>
<evidence type="ECO:0000259" key="3">
    <source>
        <dbReference type="PROSITE" id="PS50937"/>
    </source>
</evidence>
<evidence type="ECO:0000256" key="2">
    <source>
        <dbReference type="SAM" id="MobiDB-lite"/>
    </source>
</evidence>
<gene>
    <name evidence="4" type="ORF">DXX92_11345</name>
</gene>
<feature type="domain" description="HTH merR-type" evidence="3">
    <location>
        <begin position="1"/>
        <end position="69"/>
    </location>
</feature>